<keyword evidence="1" id="KW-1133">Transmembrane helix</keyword>
<dbReference type="KEGG" id="chk:D4L85_14180"/>
<evidence type="ECO:0000259" key="2">
    <source>
        <dbReference type="Pfam" id="PF04773"/>
    </source>
</evidence>
<dbReference type="InterPro" id="IPR012373">
    <property type="entry name" value="Ferrdict_sens_TM"/>
</dbReference>
<organism evidence="4 5">
    <name type="scientific">Chryseolinea soli</name>
    <dbReference type="NCBI Taxonomy" id="2321403"/>
    <lineage>
        <taxon>Bacteria</taxon>
        <taxon>Pseudomonadati</taxon>
        <taxon>Bacteroidota</taxon>
        <taxon>Cytophagia</taxon>
        <taxon>Cytophagales</taxon>
        <taxon>Fulvivirgaceae</taxon>
        <taxon>Chryseolinea</taxon>
    </lineage>
</organism>
<dbReference type="Pfam" id="PF16344">
    <property type="entry name" value="FecR_C"/>
    <property type="match status" value="1"/>
</dbReference>
<dbReference type="Gene3D" id="2.60.120.1440">
    <property type="match status" value="1"/>
</dbReference>
<dbReference type="GO" id="GO:0016989">
    <property type="term" value="F:sigma factor antagonist activity"/>
    <property type="evidence" value="ECO:0007669"/>
    <property type="project" value="TreeGrafter"/>
</dbReference>
<dbReference type="Gene3D" id="3.55.50.30">
    <property type="match status" value="1"/>
</dbReference>
<accession>A0A385SIS3</accession>
<evidence type="ECO:0000313" key="5">
    <source>
        <dbReference type="Proteomes" id="UP000266183"/>
    </source>
</evidence>
<dbReference type="PIRSF" id="PIRSF018266">
    <property type="entry name" value="FecR"/>
    <property type="match status" value="1"/>
</dbReference>
<dbReference type="InterPro" id="IPR032508">
    <property type="entry name" value="FecR_C"/>
</dbReference>
<name>A0A385SIS3_9BACT</name>
<feature type="domain" description="FecR protein" evidence="2">
    <location>
        <begin position="111"/>
        <end position="202"/>
    </location>
</feature>
<dbReference type="Pfam" id="PF04773">
    <property type="entry name" value="FecR"/>
    <property type="match status" value="1"/>
</dbReference>
<evidence type="ECO:0000256" key="1">
    <source>
        <dbReference type="SAM" id="Phobius"/>
    </source>
</evidence>
<evidence type="ECO:0000313" key="4">
    <source>
        <dbReference type="EMBL" id="AYB31643.1"/>
    </source>
</evidence>
<keyword evidence="1" id="KW-0472">Membrane</keyword>
<dbReference type="Proteomes" id="UP000266183">
    <property type="component" value="Chromosome"/>
</dbReference>
<feature type="transmembrane region" description="Helical" evidence="1">
    <location>
        <begin position="73"/>
        <end position="93"/>
    </location>
</feature>
<reference evidence="5" key="1">
    <citation type="submission" date="2018-09" db="EMBL/GenBank/DDBJ databases">
        <title>Chryseolinea sp. KIS68-18 isolated from soil.</title>
        <authorList>
            <person name="Weon H.-Y."/>
            <person name="Kwon S.-W."/>
            <person name="Lee S.A."/>
        </authorList>
    </citation>
    <scope>NUCLEOTIDE SEQUENCE [LARGE SCALE GENOMIC DNA]</scope>
    <source>
        <strain evidence="5">KIS68-18</strain>
    </source>
</reference>
<evidence type="ECO:0000259" key="3">
    <source>
        <dbReference type="Pfam" id="PF16344"/>
    </source>
</evidence>
<dbReference type="PANTHER" id="PTHR30273">
    <property type="entry name" value="PERIPLASMIC SIGNAL SENSOR AND SIGMA FACTOR ACTIVATOR FECR-RELATED"/>
    <property type="match status" value="1"/>
</dbReference>
<sequence length="329" mass="36951">MAMANKKKGLLDFLSGKKSEEGKKIFETWYNAMPETDHPEFEASEATLKEELAKIKNRGVVPLKQEERSPVMVYWKAAAVALLVVSAGILLYVKRDLFTKEEITYTEHYVPKGKLLQLSLSDGSQVWLNSDTKFRYPETFGSGDREVYLEGEAFFNVSKDPSRPFRIHSGGKLTTTVLGTSFNVKAYRNDDFNEVAVITGKVSVVHTTSDNRSSEVLLQPGQKAVLVKTQDLLSKETFSDVDHYTSWREGKLIFEDAPVADVISSLQRYYNIEINLSSETLKACRVTATFDPMPLEKVMYLLCFTLNAEYTHAGKKYSISGAGCNPNHP</sequence>
<gene>
    <name evidence="4" type="ORF">D4L85_14180</name>
</gene>
<protein>
    <submittedName>
        <fullName evidence="4">DUF4974 domain-containing protein</fullName>
    </submittedName>
</protein>
<proteinExistence type="predicted"/>
<dbReference type="AlphaFoldDB" id="A0A385SIS3"/>
<keyword evidence="5" id="KW-1185">Reference proteome</keyword>
<dbReference type="EMBL" id="CP032382">
    <property type="protein sequence ID" value="AYB31643.1"/>
    <property type="molecule type" value="Genomic_DNA"/>
</dbReference>
<dbReference type="InterPro" id="IPR006860">
    <property type="entry name" value="FecR"/>
</dbReference>
<dbReference type="PANTHER" id="PTHR30273:SF2">
    <property type="entry name" value="PROTEIN FECR"/>
    <property type="match status" value="1"/>
</dbReference>
<keyword evidence="1" id="KW-0812">Transmembrane</keyword>
<feature type="domain" description="Protein FecR C-terminal" evidence="3">
    <location>
        <begin position="251"/>
        <end position="317"/>
    </location>
</feature>